<dbReference type="InterPro" id="IPR016181">
    <property type="entry name" value="Acyl_CoA_acyltransferase"/>
</dbReference>
<dbReference type="AlphaFoldDB" id="A0A5R8WNL4"/>
<accession>A0A5R8WNL4</accession>
<feature type="domain" description="N-acetyltransferase" evidence="1">
    <location>
        <begin position="115"/>
        <end position="274"/>
    </location>
</feature>
<dbReference type="Pfam" id="PF00583">
    <property type="entry name" value="Acetyltransf_1"/>
    <property type="match status" value="1"/>
</dbReference>
<dbReference type="EMBL" id="VAJM01000008">
    <property type="protein sequence ID" value="TLM91011.1"/>
    <property type="molecule type" value="Genomic_DNA"/>
</dbReference>
<comment type="caution">
    <text evidence="2">The sequence shown here is derived from an EMBL/GenBank/DDBJ whole genome shotgun (WGS) entry which is preliminary data.</text>
</comment>
<dbReference type="OrthoDB" id="2350893at2"/>
<dbReference type="Proteomes" id="UP000305517">
    <property type="component" value="Unassembled WGS sequence"/>
</dbReference>
<dbReference type="RefSeq" id="WP_138079083.1">
    <property type="nucleotide sequence ID" value="NZ_VAJM01000008.1"/>
</dbReference>
<organism evidence="2 3">
    <name type="scientific">Hymenobacter jeollabukensis</name>
    <dbReference type="NCBI Taxonomy" id="2025313"/>
    <lineage>
        <taxon>Bacteria</taxon>
        <taxon>Pseudomonadati</taxon>
        <taxon>Bacteroidota</taxon>
        <taxon>Cytophagia</taxon>
        <taxon>Cytophagales</taxon>
        <taxon>Hymenobacteraceae</taxon>
        <taxon>Hymenobacter</taxon>
    </lineage>
</organism>
<dbReference type="InterPro" id="IPR000182">
    <property type="entry name" value="GNAT_dom"/>
</dbReference>
<keyword evidence="3" id="KW-1185">Reference proteome</keyword>
<dbReference type="GO" id="GO:0016747">
    <property type="term" value="F:acyltransferase activity, transferring groups other than amino-acyl groups"/>
    <property type="evidence" value="ECO:0007669"/>
    <property type="project" value="InterPro"/>
</dbReference>
<evidence type="ECO:0000313" key="2">
    <source>
        <dbReference type="EMBL" id="TLM91011.1"/>
    </source>
</evidence>
<evidence type="ECO:0000259" key="1">
    <source>
        <dbReference type="PROSITE" id="PS51186"/>
    </source>
</evidence>
<name>A0A5R8WNL4_9BACT</name>
<protein>
    <submittedName>
        <fullName evidence="2">GNAT family N-acetyltransferase</fullName>
    </submittedName>
</protein>
<dbReference type="CDD" id="cd04301">
    <property type="entry name" value="NAT_SF"/>
    <property type="match status" value="1"/>
</dbReference>
<dbReference type="Gene3D" id="3.40.630.30">
    <property type="match status" value="1"/>
</dbReference>
<dbReference type="PROSITE" id="PS51186">
    <property type="entry name" value="GNAT"/>
    <property type="match status" value="1"/>
</dbReference>
<evidence type="ECO:0000313" key="3">
    <source>
        <dbReference type="Proteomes" id="UP000305517"/>
    </source>
</evidence>
<proteinExistence type="predicted"/>
<gene>
    <name evidence="2" type="ORF">FDY95_15530</name>
</gene>
<dbReference type="SUPFAM" id="SSF55729">
    <property type="entry name" value="Acyl-CoA N-acyltransferases (Nat)"/>
    <property type="match status" value="1"/>
</dbReference>
<reference evidence="2 3" key="1">
    <citation type="submission" date="2019-05" db="EMBL/GenBank/DDBJ databases">
        <title>Hymenobacter edaphi sp. nov., isolated from abandoned arsenic-contaminated farmland soil.</title>
        <authorList>
            <person name="Nie L."/>
        </authorList>
    </citation>
    <scope>NUCLEOTIDE SEQUENCE [LARGE SCALE GENOMIC DNA]</scope>
    <source>
        <strain evidence="2 3">1-3-3-8</strain>
    </source>
</reference>
<sequence length="274" mass="29445">MLHADHALAQRLERTEARSNAAFVETRAYQQLGSGATWRRIAGAFVLFDGHASPLTQTFGLGLYEPVSAAELTEIEFFFLERGAAVMHEISPLADTALLPLLAERGYHPIEYTSILYRPLTPDYQPATQSNPQLSTRRIGVGEELLWAQTAAAGWSTEMPGLADFMLEFGQLSAHSAGAAPFVAELQGQVIATGGLFIYEDVALLAGASTVPAGRRQGAQLALLDARLRHAAAQGCTVAMMGALPGSQSQRNAETQGFRVAYTRAKWMLGQPAS</sequence>
<keyword evidence="2" id="KW-0808">Transferase</keyword>